<protein>
    <submittedName>
        <fullName evidence="2">Phosphatidylinositol-4-phosphate 5-kinase</fullName>
    </submittedName>
</protein>
<gene>
    <name evidence="2" type="ORF">MUK42_29783</name>
</gene>
<reference evidence="2" key="1">
    <citation type="submission" date="2022-05" db="EMBL/GenBank/DDBJ databases">
        <title>The Musa troglodytarum L. genome provides insights into the mechanism of non-climacteric behaviour and enrichment of carotenoids.</title>
        <authorList>
            <person name="Wang J."/>
        </authorList>
    </citation>
    <scope>NUCLEOTIDE SEQUENCE</scope>
    <source>
        <tissue evidence="2">Leaf</tissue>
    </source>
</reference>
<dbReference type="AlphaFoldDB" id="A0A9E7KX94"/>
<dbReference type="Proteomes" id="UP001055439">
    <property type="component" value="Chromosome 8"/>
</dbReference>
<accession>A0A9E7KX94</accession>
<proteinExistence type="predicted"/>
<keyword evidence="3" id="KW-1185">Reference proteome</keyword>
<feature type="signal peptide" evidence="1">
    <location>
        <begin position="1"/>
        <end position="30"/>
    </location>
</feature>
<feature type="chain" id="PRO_5038520287" evidence="1">
    <location>
        <begin position="31"/>
        <end position="164"/>
    </location>
</feature>
<organism evidence="2 3">
    <name type="scientific">Musa troglodytarum</name>
    <name type="common">fe'i banana</name>
    <dbReference type="NCBI Taxonomy" id="320322"/>
    <lineage>
        <taxon>Eukaryota</taxon>
        <taxon>Viridiplantae</taxon>
        <taxon>Streptophyta</taxon>
        <taxon>Embryophyta</taxon>
        <taxon>Tracheophyta</taxon>
        <taxon>Spermatophyta</taxon>
        <taxon>Magnoliopsida</taxon>
        <taxon>Liliopsida</taxon>
        <taxon>Zingiberales</taxon>
        <taxon>Musaceae</taxon>
        <taxon>Musa</taxon>
    </lineage>
</organism>
<evidence type="ECO:0000256" key="1">
    <source>
        <dbReference type="SAM" id="SignalP"/>
    </source>
</evidence>
<sequence>MKPWIHSSPSFSILCMFVALADGPVPLVRCQLGRGIASEVGPPAAATSAASVRALSGCRKYPAPDGDRGLLISGDREVGADELRRGRPCFSIIPSGSTLCPDWFLGRNYMLFDWLSTRKFGSRRRNKYAKVTSGLVSGMDMEKANLRVMMVLGNEEVSLSYELF</sequence>
<dbReference type="OrthoDB" id="70770at2759"/>
<name>A0A9E7KX94_9LILI</name>
<evidence type="ECO:0000313" key="3">
    <source>
        <dbReference type="Proteomes" id="UP001055439"/>
    </source>
</evidence>
<dbReference type="EMBL" id="CP097510">
    <property type="protein sequence ID" value="URE32781.1"/>
    <property type="molecule type" value="Genomic_DNA"/>
</dbReference>
<keyword evidence="1" id="KW-0732">Signal</keyword>
<evidence type="ECO:0000313" key="2">
    <source>
        <dbReference type="EMBL" id="URE32781.1"/>
    </source>
</evidence>